<protein>
    <submittedName>
        <fullName evidence="2">Uncharacterized protein</fullName>
    </submittedName>
</protein>
<evidence type="ECO:0000313" key="1">
    <source>
        <dbReference type="Proteomes" id="UP000887579"/>
    </source>
</evidence>
<dbReference type="Proteomes" id="UP000887579">
    <property type="component" value="Unplaced"/>
</dbReference>
<name>A0AC34GIV5_9BILA</name>
<proteinExistence type="predicted"/>
<reference evidence="2" key="1">
    <citation type="submission" date="2022-11" db="UniProtKB">
        <authorList>
            <consortium name="WormBaseParasite"/>
        </authorList>
    </citation>
    <scope>IDENTIFICATION</scope>
</reference>
<evidence type="ECO:0000313" key="2">
    <source>
        <dbReference type="WBParaSite" id="ES5_v2.g29625.t1"/>
    </source>
</evidence>
<dbReference type="WBParaSite" id="ES5_v2.g29625.t1">
    <property type="protein sequence ID" value="ES5_v2.g29625.t1"/>
    <property type="gene ID" value="ES5_v2.g29625"/>
</dbReference>
<organism evidence="1 2">
    <name type="scientific">Panagrolaimus sp. ES5</name>
    <dbReference type="NCBI Taxonomy" id="591445"/>
    <lineage>
        <taxon>Eukaryota</taxon>
        <taxon>Metazoa</taxon>
        <taxon>Ecdysozoa</taxon>
        <taxon>Nematoda</taxon>
        <taxon>Chromadorea</taxon>
        <taxon>Rhabditida</taxon>
        <taxon>Tylenchina</taxon>
        <taxon>Panagrolaimomorpha</taxon>
        <taxon>Panagrolaimoidea</taxon>
        <taxon>Panagrolaimidae</taxon>
        <taxon>Panagrolaimus</taxon>
    </lineage>
</organism>
<accession>A0AC34GIV5</accession>
<sequence length="85" mass="10541">MKEEIVKAEKVVRYLIEIRLIRVFNIEDDIKQYFNDINKYKWRQGAMFECHMAAIKFLNQILLADEFLYFSYFKWVVIWLKLKQI</sequence>